<evidence type="ECO:0000313" key="3">
    <source>
        <dbReference type="Proteomes" id="UP000292554"/>
    </source>
</evidence>
<proteinExistence type="predicted"/>
<name>A0ABY2AQZ3_9GAMM</name>
<gene>
    <name evidence="2" type="ORF">EZV61_00220</name>
</gene>
<organism evidence="2 3">
    <name type="scientific">Corallincola luteus</name>
    <dbReference type="NCBI Taxonomy" id="1775177"/>
    <lineage>
        <taxon>Bacteria</taxon>
        <taxon>Pseudomonadati</taxon>
        <taxon>Pseudomonadota</taxon>
        <taxon>Gammaproteobacteria</taxon>
        <taxon>Alteromonadales</taxon>
        <taxon>Psychromonadaceae</taxon>
        <taxon>Corallincola</taxon>
    </lineage>
</organism>
<keyword evidence="3" id="KW-1185">Reference proteome</keyword>
<evidence type="ECO:0000256" key="1">
    <source>
        <dbReference type="SAM" id="SignalP"/>
    </source>
</evidence>
<dbReference type="EMBL" id="SJXE01000001">
    <property type="protein sequence ID" value="TCI04437.1"/>
    <property type="molecule type" value="Genomic_DNA"/>
</dbReference>
<dbReference type="Proteomes" id="UP000292554">
    <property type="component" value="Unassembled WGS sequence"/>
</dbReference>
<protein>
    <submittedName>
        <fullName evidence="2">Uncharacterized protein</fullName>
    </submittedName>
</protein>
<reference evidence="2 3" key="1">
    <citation type="submission" date="2019-02" db="EMBL/GenBank/DDBJ databases">
        <title>Corallincola luteus sp. nov., a marine bacterium isolated from surface sediment of Bohai Sea in China.</title>
        <authorList>
            <person name="Ren Q."/>
        </authorList>
    </citation>
    <scope>NUCLEOTIDE SEQUENCE [LARGE SCALE GENOMIC DNA]</scope>
    <source>
        <strain evidence="2 3">DASS28</strain>
    </source>
</reference>
<evidence type="ECO:0000313" key="2">
    <source>
        <dbReference type="EMBL" id="TCI04437.1"/>
    </source>
</evidence>
<keyword evidence="1" id="KW-0732">Signal</keyword>
<sequence>MLQLVKANRTSSRASKLLKCLWLGSFVLSMNASAEPTIGDSDVTPTVKADLAQGVTVTVKGSGFGAKEMAAPRFYDRGDVAYERGVANDHQSNFADGAEILRTEDDPETIWTKSSNYSFGIPPVLTRSRDRRTPYLNSHYYMHGVKAYLGWPAAISEGNTEKGQKKTYISWWMKVLAHPQHYYQHTLSNRTGDFIVGSTDELGEEVRLSNGKSARLIHIETAEDGLEFAHIDIDEAKKLSDLGSTVVGVTSGAQAVLADQHKSYGSNKFIRVWDNPGGENLRYSWTNDELGGMSSRSYTDWIGTAGKWVHMEMYLDIDAQRTLAWVDNVVNHDMPMAEMKQDPNYSPNIGLLGFDGKVQTLQQTDVSEIYFDYTPQRVVLGNAPEWVNVTHAELQMPQAWTNDEVKFKLDLGSFEELTGSLFVYIFDENNVPNAKGYQLCRDCKAKPSPVQFN</sequence>
<feature type="signal peptide" evidence="1">
    <location>
        <begin position="1"/>
        <end position="34"/>
    </location>
</feature>
<feature type="chain" id="PRO_5046485555" evidence="1">
    <location>
        <begin position="35"/>
        <end position="453"/>
    </location>
</feature>
<accession>A0ABY2AQZ3</accession>
<comment type="caution">
    <text evidence="2">The sequence shown here is derived from an EMBL/GenBank/DDBJ whole genome shotgun (WGS) entry which is preliminary data.</text>
</comment>